<reference evidence="4" key="2">
    <citation type="submission" date="2015-08" db="UniProtKB">
        <authorList>
            <consortium name="WormBaseParasite"/>
        </authorList>
    </citation>
    <scope>IDENTIFICATION</scope>
</reference>
<dbReference type="Proteomes" id="UP000035680">
    <property type="component" value="Unassembled WGS sequence"/>
</dbReference>
<evidence type="ECO:0000259" key="1">
    <source>
        <dbReference type="Pfam" id="PF00188"/>
    </source>
</evidence>
<reference evidence="3" key="1">
    <citation type="submission" date="2014-07" db="EMBL/GenBank/DDBJ databases">
        <authorList>
            <person name="Martin A.A"/>
            <person name="De Silva N."/>
        </authorList>
    </citation>
    <scope>NUCLEOTIDE SEQUENCE</scope>
</reference>
<dbReference type="Pfam" id="PF00188">
    <property type="entry name" value="CAP"/>
    <property type="match status" value="1"/>
</dbReference>
<feature type="domain" description="DUF7381" evidence="2">
    <location>
        <begin position="3"/>
        <end position="113"/>
    </location>
</feature>
<keyword evidence="3" id="KW-1185">Reference proteome</keyword>
<dbReference type="InterPro" id="IPR014044">
    <property type="entry name" value="CAP_dom"/>
</dbReference>
<proteinExistence type="predicted"/>
<evidence type="ECO:0000313" key="3">
    <source>
        <dbReference type="Proteomes" id="UP000035680"/>
    </source>
</evidence>
<evidence type="ECO:0000313" key="4">
    <source>
        <dbReference type="WBParaSite" id="SVE_0884800.1"/>
    </source>
</evidence>
<dbReference type="InterPro" id="IPR035940">
    <property type="entry name" value="CAP_sf"/>
</dbReference>
<accession>A0A0K0FIX6</accession>
<sequence length="265" mass="31158">MYLIPYWIILTEKGSLFEYNDDVYTSMFEMSTKILLEKKIRNPGDAYLYNVGFKKGYQITKTYVKTCECLTSFLNPNIKSTSCDIKHRNPQRNLYRCKKEFFRSFDAALDYALHIIAILNLIHLIVDHLFHQEISGFAHTKNHYLKELNQYRQILGKPPLTMNAKLNVMAKTCAEKLAYRNKLIAGMKGDYDEVIAFAKHGYGFYLIRILFDDYFFTKHNFKSKSIKYKTSFKRLLSCKQRIVGFGLSRNGYGTFICIKFTSDFW</sequence>
<dbReference type="AlphaFoldDB" id="A0A0K0FIX6"/>
<name>A0A0K0FIX6_STRVS</name>
<organism evidence="3 4">
    <name type="scientific">Strongyloides venezuelensis</name>
    <name type="common">Threadworm</name>
    <dbReference type="NCBI Taxonomy" id="75913"/>
    <lineage>
        <taxon>Eukaryota</taxon>
        <taxon>Metazoa</taxon>
        <taxon>Ecdysozoa</taxon>
        <taxon>Nematoda</taxon>
        <taxon>Chromadorea</taxon>
        <taxon>Rhabditida</taxon>
        <taxon>Tylenchina</taxon>
        <taxon>Panagrolaimomorpha</taxon>
        <taxon>Strongyloidoidea</taxon>
        <taxon>Strongyloididae</taxon>
        <taxon>Strongyloides</taxon>
    </lineage>
</organism>
<dbReference type="Pfam" id="PF24100">
    <property type="entry name" value="DUF7381"/>
    <property type="match status" value="1"/>
</dbReference>
<dbReference type="InterPro" id="IPR055805">
    <property type="entry name" value="DUF7381"/>
</dbReference>
<evidence type="ECO:0000259" key="2">
    <source>
        <dbReference type="Pfam" id="PF24100"/>
    </source>
</evidence>
<dbReference type="SUPFAM" id="SSF55797">
    <property type="entry name" value="PR-1-like"/>
    <property type="match status" value="1"/>
</dbReference>
<protein>
    <submittedName>
        <fullName evidence="4">SCP domain-containing protein</fullName>
    </submittedName>
</protein>
<dbReference type="WBParaSite" id="SVE_0884800.1">
    <property type="protein sequence ID" value="SVE_0884800.1"/>
    <property type="gene ID" value="SVE_0884800"/>
</dbReference>
<dbReference type="Gene3D" id="3.40.33.10">
    <property type="entry name" value="CAP"/>
    <property type="match status" value="1"/>
</dbReference>
<feature type="domain" description="SCP" evidence="1">
    <location>
        <begin position="146"/>
        <end position="257"/>
    </location>
</feature>